<evidence type="ECO:0000313" key="2">
    <source>
        <dbReference type="EMBL" id="EDY54185.1"/>
    </source>
</evidence>
<sequence>MGGVADGRGGCRSVRQRCLHSSGRREHTPSSAATSFDDGILPFGLDHSGRRSHQNRITGGPRTAPCPYITAGPSAGIWHSGRKICGAGRGARGRTGADRGRLIGSPVIVKGLPMVCPDGLP</sequence>
<proteinExistence type="predicted"/>
<name>B5HMY0_STRX2</name>
<dbReference type="eggNOG" id="ENOG5030PFZ">
    <property type="taxonomic scope" value="Bacteria"/>
</dbReference>
<protein>
    <submittedName>
        <fullName evidence="2">Uncharacterized protein</fullName>
    </submittedName>
</protein>
<keyword evidence="3" id="KW-1185">Reference proteome</keyword>
<dbReference type="Proteomes" id="UP000002785">
    <property type="component" value="Chromosome"/>
</dbReference>
<evidence type="ECO:0000256" key="1">
    <source>
        <dbReference type="SAM" id="MobiDB-lite"/>
    </source>
</evidence>
<dbReference type="AlphaFoldDB" id="B5HMY0"/>
<reference evidence="2" key="1">
    <citation type="submission" date="2009-10" db="EMBL/GenBank/DDBJ databases">
        <title>The genome sequence of Streptomyces sviceus strain ATCC 29083.</title>
        <authorList>
            <consortium name="The Broad Institute Genome Sequencing Platform"/>
            <consortium name="Broad Institute Microbial Sequencing Center"/>
            <person name="Fischbach M."/>
            <person name="Godfrey P."/>
            <person name="Ward D."/>
            <person name="Young S."/>
            <person name="Zeng Q."/>
            <person name="Koehrsen M."/>
            <person name="Alvarado L."/>
            <person name="Berlin A.M."/>
            <person name="Bochicchio J."/>
            <person name="Borenstein D."/>
            <person name="Chapman S.B."/>
            <person name="Chen Z."/>
            <person name="Engels R."/>
            <person name="Freedman E."/>
            <person name="Gellesch M."/>
            <person name="Goldberg J."/>
            <person name="Griggs A."/>
            <person name="Gujja S."/>
            <person name="Heilman E.R."/>
            <person name="Heiman D.I."/>
            <person name="Hepburn T.A."/>
            <person name="Howarth C."/>
            <person name="Jen D."/>
            <person name="Larson L."/>
            <person name="Lewis B."/>
            <person name="Mehta T."/>
            <person name="Park D."/>
            <person name="Pearson M."/>
            <person name="Richards J."/>
            <person name="Roberts A."/>
            <person name="Saif S."/>
            <person name="Shea T.D."/>
            <person name="Shenoy N."/>
            <person name="Sisk P."/>
            <person name="Stolte C."/>
            <person name="Sykes S.N."/>
            <person name="Thomson T."/>
            <person name="Walk T."/>
            <person name="White J."/>
            <person name="Yandava C."/>
            <person name="Straight P."/>
            <person name="Clardy J."/>
            <person name="Hung D."/>
            <person name="Kolter R."/>
            <person name="Mekalanos J."/>
            <person name="Walker S."/>
            <person name="Walsh C.T."/>
            <person name="Wieland-Brown L.C."/>
            <person name="Haas B."/>
            <person name="Nusbaum C."/>
            <person name="Birren B."/>
        </authorList>
    </citation>
    <scope>NUCLEOTIDE SEQUENCE [LARGE SCALE GENOMIC DNA]</scope>
    <source>
        <strain evidence="2">ATCC 29083</strain>
    </source>
</reference>
<dbReference type="HOGENOM" id="CLU_165552_0_0_11"/>
<organism evidence="2 3">
    <name type="scientific">Streptomyces sviceus (strain ATCC 29083 / DSM 924 / JCM 4929 / NBRC 13980 / NCIMB 11184 / NRRL 5439 / UC 5370)</name>
    <dbReference type="NCBI Taxonomy" id="463191"/>
    <lineage>
        <taxon>Bacteria</taxon>
        <taxon>Bacillati</taxon>
        <taxon>Actinomycetota</taxon>
        <taxon>Actinomycetes</taxon>
        <taxon>Kitasatosporales</taxon>
        <taxon>Streptomycetaceae</taxon>
        <taxon>Streptomyces</taxon>
    </lineage>
</organism>
<feature type="region of interest" description="Disordered" evidence="1">
    <location>
        <begin position="18"/>
        <end position="66"/>
    </location>
</feature>
<accession>B5HMY0</accession>
<dbReference type="EMBL" id="CM000951">
    <property type="protein sequence ID" value="EDY54185.1"/>
    <property type="molecule type" value="Genomic_DNA"/>
</dbReference>
<gene>
    <name evidence="2" type="ORF">SSEG_00765</name>
</gene>
<evidence type="ECO:0000313" key="3">
    <source>
        <dbReference type="Proteomes" id="UP000002785"/>
    </source>
</evidence>